<keyword evidence="1" id="KW-0677">Repeat</keyword>
<accession>A0A9W9K031</accession>
<dbReference type="PANTHER" id="PTHR24198:SF165">
    <property type="entry name" value="ANKYRIN REPEAT-CONTAINING PROTEIN-RELATED"/>
    <property type="match status" value="1"/>
</dbReference>
<keyword evidence="4" id="KW-1185">Reference proteome</keyword>
<protein>
    <recommendedName>
        <fullName evidence="5">F-box domain-containing protein</fullName>
    </recommendedName>
</protein>
<evidence type="ECO:0000256" key="1">
    <source>
        <dbReference type="ARBA" id="ARBA00022737"/>
    </source>
</evidence>
<evidence type="ECO:0000313" key="4">
    <source>
        <dbReference type="Proteomes" id="UP001149165"/>
    </source>
</evidence>
<name>A0A9W9K031_9EURO</name>
<evidence type="ECO:0008006" key="5">
    <source>
        <dbReference type="Google" id="ProtNLM"/>
    </source>
</evidence>
<dbReference type="InterPro" id="IPR002110">
    <property type="entry name" value="Ankyrin_rpt"/>
</dbReference>
<dbReference type="Gene3D" id="1.25.40.20">
    <property type="entry name" value="Ankyrin repeat-containing domain"/>
    <property type="match status" value="3"/>
</dbReference>
<comment type="caution">
    <text evidence="3">The sequence shown here is derived from an EMBL/GenBank/DDBJ whole genome shotgun (WGS) entry which is preliminary data.</text>
</comment>
<dbReference type="InterPro" id="IPR036770">
    <property type="entry name" value="Ankyrin_rpt-contain_sf"/>
</dbReference>
<organism evidence="3 4">
    <name type="scientific">Penicillium angulare</name>
    <dbReference type="NCBI Taxonomy" id="116970"/>
    <lineage>
        <taxon>Eukaryota</taxon>
        <taxon>Fungi</taxon>
        <taxon>Dikarya</taxon>
        <taxon>Ascomycota</taxon>
        <taxon>Pezizomycotina</taxon>
        <taxon>Eurotiomycetes</taxon>
        <taxon>Eurotiomycetidae</taxon>
        <taxon>Eurotiales</taxon>
        <taxon>Aspergillaceae</taxon>
        <taxon>Penicillium</taxon>
    </lineage>
</organism>
<reference evidence="3" key="1">
    <citation type="submission" date="2022-11" db="EMBL/GenBank/DDBJ databases">
        <authorList>
            <person name="Petersen C."/>
        </authorList>
    </citation>
    <scope>NUCLEOTIDE SEQUENCE</scope>
    <source>
        <strain evidence="3">IBT 30069</strain>
    </source>
</reference>
<dbReference type="OrthoDB" id="366390at2759"/>
<dbReference type="EMBL" id="JAPQKH010000007">
    <property type="protein sequence ID" value="KAJ5087721.1"/>
    <property type="molecule type" value="Genomic_DNA"/>
</dbReference>
<evidence type="ECO:0000256" key="2">
    <source>
        <dbReference type="ARBA" id="ARBA00023043"/>
    </source>
</evidence>
<reference evidence="3" key="2">
    <citation type="journal article" date="2023" name="IMA Fungus">
        <title>Comparative genomic study of the Penicillium genus elucidates a diverse pangenome and 15 lateral gene transfer events.</title>
        <authorList>
            <person name="Petersen C."/>
            <person name="Sorensen T."/>
            <person name="Nielsen M.R."/>
            <person name="Sondergaard T.E."/>
            <person name="Sorensen J.L."/>
            <person name="Fitzpatrick D.A."/>
            <person name="Frisvad J.C."/>
            <person name="Nielsen K.L."/>
        </authorList>
    </citation>
    <scope>NUCLEOTIDE SEQUENCE</scope>
    <source>
        <strain evidence="3">IBT 30069</strain>
    </source>
</reference>
<keyword evidence="2" id="KW-0040">ANK repeat</keyword>
<dbReference type="Proteomes" id="UP001149165">
    <property type="component" value="Unassembled WGS sequence"/>
</dbReference>
<dbReference type="Pfam" id="PF12796">
    <property type="entry name" value="Ank_2"/>
    <property type="match status" value="1"/>
</dbReference>
<proteinExistence type="predicted"/>
<sequence length="686" mass="76460">MPQLIDLPIELILRIAELLNDRSYLNAWSQTCASFDAVLKDKIYRPLLESLDSCDELSWAAENGKSDSVRALLAYDIPPDTSVKLPDAVSIRLTSFRNARYHPILRAAENGHLDTLKIFVEHGVDPNPIFGFVTGGPTPVAKNPLLVAITGGHEPIVQYLIERDALSEFAPWKNSHDLYHPISNTPLAVATREHQLSIIKLLLESGCSPHAEAPREISPIAYAVLESWEVFKVFIDAGVDTSYARDPGDAVPARWALTGGNEKIIQYFFDRDPPPTQRLFSIWLFQMMPTRAKQAKAILERLDIDTMIESGDTEIIEPAVLAGREDILSRVIEAHNNLGKTCPLEDPRAIDRMFKKALQFGHNDAVRVLLNLGAEPGMSGFDRLTKRSPLYTALVGRRDEIIKLLLARKTNGFSPRSADSILKNRKSLKALRKAIIAGEMELVSEIVKYIDDKRSLLYNMCSLFSGYPFWNTPAYRDGGEMFVFLFNLGMNIAPGADADSALVEAVERGDIPIVECYVKEGYNLNKPVKNHSSNARGRLLLAVAAEGHADFPGAAEPMVDFLLKNGAKMEWESKGLTPIHQLVATPCNADNSPRHSLMRRGFNILLEKGANPLTIDKKRGDSLIWTATVFNKLDIVRDLLAHFDKKEIPFDQTKDEIKNAASLIKSPTMSRVLESYYCNKVHPCPQ</sequence>
<dbReference type="SMART" id="SM00248">
    <property type="entry name" value="ANK"/>
    <property type="match status" value="12"/>
</dbReference>
<gene>
    <name evidence="3" type="ORF">N7456_011337</name>
</gene>
<dbReference type="SUPFAM" id="SSF48403">
    <property type="entry name" value="Ankyrin repeat"/>
    <property type="match status" value="2"/>
</dbReference>
<evidence type="ECO:0000313" key="3">
    <source>
        <dbReference type="EMBL" id="KAJ5087721.1"/>
    </source>
</evidence>
<dbReference type="AlphaFoldDB" id="A0A9W9K031"/>
<dbReference type="PANTHER" id="PTHR24198">
    <property type="entry name" value="ANKYRIN REPEAT AND PROTEIN KINASE DOMAIN-CONTAINING PROTEIN"/>
    <property type="match status" value="1"/>
</dbReference>